<dbReference type="NCBIfam" id="NF047352">
    <property type="entry name" value="P_loop_sacsin"/>
    <property type="match status" value="2"/>
</dbReference>
<dbReference type="InterPro" id="IPR007842">
    <property type="entry name" value="HEPN_dom"/>
</dbReference>
<protein>
    <recommendedName>
        <fullName evidence="1">HEPN domain-containing protein</fullName>
    </recommendedName>
</protein>
<dbReference type="Proteomes" id="UP000001593">
    <property type="component" value="Unassembled WGS sequence"/>
</dbReference>
<dbReference type="STRING" id="45351.A7RMC3"/>
<organism evidence="2 3">
    <name type="scientific">Nematostella vectensis</name>
    <name type="common">Starlet sea anemone</name>
    <dbReference type="NCBI Taxonomy" id="45351"/>
    <lineage>
        <taxon>Eukaryota</taxon>
        <taxon>Metazoa</taxon>
        <taxon>Cnidaria</taxon>
        <taxon>Anthozoa</taxon>
        <taxon>Hexacorallia</taxon>
        <taxon>Actiniaria</taxon>
        <taxon>Edwardsiidae</taxon>
        <taxon>Nematostella</taxon>
    </lineage>
</organism>
<proteinExistence type="predicted"/>
<accession>A7RMC3</accession>
<dbReference type="Pfam" id="PF25794">
    <property type="entry name" value="SACS"/>
    <property type="match status" value="3"/>
</dbReference>
<keyword evidence="3" id="KW-1185">Reference proteome</keyword>
<dbReference type="PROSITE" id="PS50910">
    <property type="entry name" value="HEPN"/>
    <property type="match status" value="1"/>
</dbReference>
<sequence>MKCIACDVDLPSVISNDRLRMIDPQETFVSTPERRRTGRGWHLKKDAASIRRTPDQFAPYKGIFNCSQEAFANGEYDGTLFRFPLRQEASKVSENVYSCKKIQGLYECFKAEAHLTLLFMKSLESIELYERGVDDKEPKKCFQVKISDSCLEHVREGRLNFADRVRQIRALGGNESAVSETYFMTVEATSYPLSGIPSTQQHTFVVTQYYSGNEASSELRELINEESLSYMPWVGVAAPLDLASSSSWLAAVDAQQPKGHIFCFLPLPLEQKSLTGLPVHVNGFFALSQNRRHLKWPSADQQQTDQRITDKSLLWNRCLLKEVLPAAYATLLLKMPRKNDARLLTAAYCAWPDEQKVDVKWKVILEPLFERFLIHKVAFSEVNGGKWLGFDSVILDKLDATYAPVITALLDAGQNIARLPRRVHQALDRYYTYCKVKVITPKFVRDTLRSYPKCYKGLKRKGSIVLLRYILQDSNFEDLAGLALLPLANNTFEVFQRNGFGFQKKVYMPSDQHPGSLLRGLKSILLDTSIEASVVARLHEVTRSGKTQLRSLDAEAVATHLKDALPSDWFNNTFVLWYPERFDHPSVEWFKQLWRYFVDHFPFHLNRFGGLPLIPVTPLTSSPVKMAPMNTTPVTLALSYKGDSLPTKVKEVLTECGITVVEKLPQCIESHPGVVPKFVRRPDSQGVVEALVQVLRSFPQAFPRNLSREHIRHLKAFLSGAKVSEPQKQVLRKLPVFETVGGVKGMAKHVSIENVPVGLESSDLPPVPLDREVINLQDLISRNLGQLLGVVVLQPMDLVQDLLYKISRSEMEESQVDALMDYVLSRLQQYNKKNNLKTVLMNITFVPVKGCRRAMPKDLFDPSKQSLKHIFYGEKGKFPLKGTYTERYLYEMRGLGLKGEEQITADDILQSVKVVSSISEAPQANKKASTILEFLSTRENLLWHLCSPGVTLMQLLMNISWVPVLKDKPEAYPSCLPLKASGLLEKPMNVKTQKFAFLIGSTKPLIAFSRLDAKLTDAFGWNTNPKVQEVLEHLKNVVACYDVGEKAAIISVVKKIYDFLSGTSNVEVVNGLKLLGMSSWVWNGEGFCAPEDIVAEKPSLDLSPYLCTLPSETQGHRQLFLGHGMIVKCGDKVLLKVLAKIRDKHEAQTHPHANDTRRDLQMSIDILNELKPNAGSHLNEDFREQLLIPLDNDDSNELQFAPVDDCTYCDVEWLKHGNEASDVDDELNIKFIHRNISPQTAEDLQVPTLMSRMLDAEELEFGESFGQYEPLTRRLQRLLEEYTDGFSVPKELIQNADDAGATEVRFLYDERANEDAMTCLISEGMKECQGPALWVYNNAVFTDADFQNITKLNGATKEEDSGKIGRFGLGFNAVYNITDVPSLLSRNNLVIFDPHTTHLGRAIRDKSRPGIKMDVTRSRQKRNKLANQLKPYNDIFGCNLRPDSDHVSFNGTLFRFPLRTKEQARRSEIKNLQYDHGEVVKLLQMFVSGAESLLLFTQNVCKVSVYHLPKCSYDASEPVELMTVLKSGVKFIRELDANVSLSEPAKELPTKDQKLIKQCNILKAATEALKHSEDRQVQSSVLLRTSCTVSESGRQLFDSNPSHVTHWLVTSTLVGDTAWQLAKRNGKLLPVAGAAAKLKQMPDGGFVPEPFTPRSIQPVSVGHVYCFLPLPIQSGLPVHINGSFATDSSRRHLREMTEDDKRDFGSEWNNVLMKEAVCHAYLTLLEDVKTVLPQEESAYPFHCLWPCPGTAASCLIIQHQFYKSLCSPNDPPTLFSDNASWCGLPEVVFLHPEFRHDCKIGEDAFQVFSILQKGKGVVVDVPGDVFNSFVESGCKREILERCFDMYRAYKEVFLPAIESPHISDELKDKLILYALTNNEHGSKKVKRLIRFTKCIPTTPDGNTRKCPSDLIHPEREASKLFGEEDGRFPTRTYREHSTLQALVQLGMRRDDLRWDEIIDRAQSVHALNERCTPKAYPEALSRAKAVLKFIGDKLANNNNLPSESEIKELQQVQFLPYLPKPENTPFKWKADEIRPHTFLAASSLYSGQDEKLISTTAPILDDTNEGCGRFTSALVELLGIRKSVTMDQVKSQLQTVMKVKLSCLDNDRLDDVRKVCAAIYAYLERSLEGGETDLKQYLQSMEFILQEQRFLEIDQVAFRCPSGLAPYLHNLQKEYVNRFYSLFKGLGIRDEFGVDDYIRTLSLMNTKFANAALDPDSLRAAVEIAQLLGKLDGIDKRQTIYLPDSKSVLRVAKELSVKDCPWMPDEPGINYANEKIPVSTCFELGVNTRREDFLRRRSHGIPFGQKEKLTTRLKRILEGYPCDGAILKELLQNADDAKASKICFIKDLRRHPSERIFEHSWEPLQGPALCVYNDSPFTTQDIEGIQRLGEGSKGDDPNKTGQYGVGFNAVYHMTDCPSFVSKGQEAGEIMCVFDPNLTFVPGATDEAPGMQYKELDHLRDVFSDVFPCYLGEHFPVENATMFRFPLRDVHMASSSKISNKPFDIEQLNKLVQTFKAEMFHSLLFVNNVREISLCEISEVSGQPFDEYKVTATLSPEDEKSLEEFAGYVKETSRILRKGSVSLEDVEKREVSYVVSLEDNQGKKERFLVVQRCGFERDAEVPSCVNSAVKKQELGLLPRGGVATLLDSPSAADKKAFCFLPLPFTTGLPVHVNGHFALDHEARRNLWRSESEGDHRGAWNTMLLKSVVAPCYVTLLSEMRQHLGIQDTDAVIGRREALQQTGQYLRLFPNLHNNEPYWDELAKEVYRYIGNKEVPLLPVHRPVEDESASEKKEQDEQASRVKIEWFAPKEEGGRKLFFNDLSTVTAEQFKKDDASTKQPAKSVSFTSHRTSLYSDREAVLLTDTLLRSGLNLAEAPLNLFNNFKKSDVDVACVNPEDVLSFYHTGSNIECLPQCLEDTGIKNVENLLLVLAYCKHSDKFLKSLHGLPLLLTQDGMLKMFDRENPVFLTTHHTLTPRNASLFVHRNLFNSVFYEALSKSNVFKRFDIAAFAKLLPNNLERKYNVSDDFIEWDPISDKRNDLPSRGWLFGVWKLITSEMKDEIKNCVKKNQKEITLEHALRLVQNVVAPLQNWCLLPVEETECSSLASSGTRHRQLLAPFSMSELVVSLPSQVVPLRFDSICGVLRKLALPEINTRVIVSPSNTSSIFDHKADSLARLLVANVDNPRLILSALSHKLNKVELPSTITSKDCKDVLTYFNGNVTSLSPDDSYSLKTLPFHETVNGEHTSIAEKKVYVLPSEIPKAGLNIWERSGLVFLKEDQSLEALYQFLDCLCKNSVDIYCEVILPRFQDMTQQAHIDHLQFLNGKLGTPQLQQGGKPDRNRLISSLSSLKFLPGVVHGQLKPASSFYDPRNDVFKIMLESKAGSFPPTPFNSDYWLSFLCKIGLIHIVSNQKFVEFAEEVANEAKCSRTDATSRKSLTLIKHLFNREDITTSPLLADIKNTKFVPPHKVSEALSQLCPPFGSNVNEIPPYLYKIPLELGKFHELFKRLGATGTVTVQQYVSVLDMIHKECGNKCMDPNEMKSSLMATKGIFDLLSQSKQTPDEMEHLFLPGARKSEKDRVYLVPSHQLICDDAPHFRDRIDGLKRKQYWDELAKEVYRYIGDKEVPLLPVHRPVEDESASEKKEKDEQASRVKIEWFAPKEEGGRKLFINDLSTVTAEQFKKDDASTKKPANSVSFTSHRTSLYSDRKAVLLTDTLLRSGLNLAKAPLNLFNNFKKSDVDVACVNPEDVLSFYHTGSNIECLPQCLEDTGIKNVENLLLVLAYCKHSDKFLKSLHGLPLLLTQDGMLRMFDEENPVFLTTHHTLTPRNASLFVHRNLFNIVFYEALSESNVFKRKQYWDELAKEVYRYIGDKEVPLLPVHRPVEDESASEKKEKDEQASRVKIEWFAPKEEGGRKLFFNDLSPVTAEQFKKDDASTKKPAKGVLLTDTLLRSGLNLAEAPLNLFNNFKKSDVDVACVNPEDVLSFYHTGSNIECLPQCLEDTGIKNVENLLLVLAYCKHSDKFLKSLHGLPLLLTQDGMLRMFDEENPVFLTTHHTLTPRNASLFVHRILFNIVFYEALSKSNVFKRFDIAAFAKLLPNNLERKYNCSDDFIEWDPISDNKNDLPSRGWLFDVWKLMKSEIKDAIKNCVKQNHNEIGLIHIVSNQKFVEFANEVANEAKCSRTDATFKKSLTLIEHLFNREDITFSPLLADIKNTKFVPPHKVSEALSRLCPPFGSNVNGELSYIPFNGSVLPKHETISWTSANILPRQACPPWPLRGIGQMLGIYKKPPVEVVVAHCLTISKRFAKTLNEDTKNLTEPCKIKDVMEALYDFLSTCADDVSVDRLKNAQCILVADGGRVVLPRQIVVKSSIEIPPYLYKIPIELGKFHELFKRLGATGTVTVQQYVSVLDMIHKECGNKCMDPNEMRSSLLATKGIFDLLSQSKRTPDEMEHLFLSGARKSEKDRVYLVPSHQLICDDAPHFRDRIDGFEEVLLIRLKDCWLENASDDTLVCKLPEKRWGRRARSYGQSWSSYGTSRGYSGGWSSYRSSYVPRSSGRRNPQPTESRRWFRQAEADLAAVANDLNMYYEWGCFKSHQAAEKALKAAQFSLDATNVRIHDLHRIASCLDDSTLSSLAVQLEGLVGNSMRMRYPDCMSSPRIPHDFYTRHQSREACRLAEAILNRVKERFVDQKRQAITVLIADWFSFTEKLKRRLTEEERENKDADYWNDINAKKMTNVTKQKKALIYRVWTLFLCI</sequence>
<dbReference type="SMART" id="SM00748">
    <property type="entry name" value="HEPN"/>
    <property type="match status" value="1"/>
</dbReference>
<feature type="domain" description="HEPN" evidence="1">
    <location>
        <begin position="4567"/>
        <end position="4678"/>
    </location>
</feature>
<dbReference type="SUPFAM" id="SSF81593">
    <property type="entry name" value="Nucleotidyltransferase substrate binding subunit/domain"/>
    <property type="match status" value="1"/>
</dbReference>
<dbReference type="EMBL" id="DS469519">
    <property type="protein sequence ID" value="EDO47480.1"/>
    <property type="molecule type" value="Genomic_DNA"/>
</dbReference>
<dbReference type="PANTHER" id="PTHR15600:SF42">
    <property type="entry name" value="SACSIN"/>
    <property type="match status" value="1"/>
</dbReference>
<evidence type="ECO:0000313" key="3">
    <source>
        <dbReference type="Proteomes" id="UP000001593"/>
    </source>
</evidence>
<gene>
    <name evidence="2" type="ORF">NEMVEDRAFT_v1g199235</name>
</gene>
<evidence type="ECO:0000313" key="2">
    <source>
        <dbReference type="EMBL" id="EDO47480.1"/>
    </source>
</evidence>
<dbReference type="InParanoid" id="A7RMC3"/>
<name>A7RMC3_NEMVE</name>
<dbReference type="Pfam" id="PF05168">
    <property type="entry name" value="HEPN"/>
    <property type="match status" value="1"/>
</dbReference>
<dbReference type="OMA" id="EVMNAFW"/>
<dbReference type="PhylomeDB" id="A7RMC3"/>
<dbReference type="GO" id="GO:0030544">
    <property type="term" value="F:Hsp70 protein binding"/>
    <property type="evidence" value="ECO:0000318"/>
    <property type="project" value="GO_Central"/>
</dbReference>
<dbReference type="PANTHER" id="PTHR15600">
    <property type="entry name" value="SACSIN"/>
    <property type="match status" value="1"/>
</dbReference>
<dbReference type="InterPro" id="IPR058210">
    <property type="entry name" value="SACS/Nov_dom"/>
</dbReference>
<dbReference type="eggNOG" id="ENOG502QQPY">
    <property type="taxonomic scope" value="Eukaryota"/>
</dbReference>
<dbReference type="HOGENOM" id="CLU_000100_0_0_1"/>
<evidence type="ECO:0000259" key="1">
    <source>
        <dbReference type="PROSITE" id="PS50910"/>
    </source>
</evidence>
<dbReference type="InterPro" id="IPR052972">
    <property type="entry name" value="Sacsin_chaperone_reg"/>
</dbReference>
<dbReference type="SUPFAM" id="SSF55874">
    <property type="entry name" value="ATPase domain of HSP90 chaperone/DNA topoisomerase II/histidine kinase"/>
    <property type="match status" value="2"/>
</dbReference>
<reference evidence="2 3" key="1">
    <citation type="journal article" date="2007" name="Science">
        <title>Sea anemone genome reveals ancestral eumetazoan gene repertoire and genomic organization.</title>
        <authorList>
            <person name="Putnam N.H."/>
            <person name="Srivastava M."/>
            <person name="Hellsten U."/>
            <person name="Dirks B."/>
            <person name="Chapman J."/>
            <person name="Salamov A."/>
            <person name="Terry A."/>
            <person name="Shapiro H."/>
            <person name="Lindquist E."/>
            <person name="Kapitonov V.V."/>
            <person name="Jurka J."/>
            <person name="Genikhovich G."/>
            <person name="Grigoriev I.V."/>
            <person name="Lucas S.M."/>
            <person name="Steele R.E."/>
            <person name="Finnerty J.R."/>
            <person name="Technau U."/>
            <person name="Martindale M.Q."/>
            <person name="Rokhsar D.S."/>
        </authorList>
    </citation>
    <scope>NUCLEOTIDE SEQUENCE [LARGE SCALE GENOMIC DNA]</scope>
    <source>
        <strain evidence="3">CH2 X CH6</strain>
    </source>
</reference>
<dbReference type="Gene3D" id="1.20.120.330">
    <property type="entry name" value="Nucleotidyltransferases domain 2"/>
    <property type="match status" value="1"/>
</dbReference>
<dbReference type="InterPro" id="IPR036890">
    <property type="entry name" value="HATPase_C_sf"/>
</dbReference>